<evidence type="ECO:0000313" key="1">
    <source>
        <dbReference type="EMBL" id="DAE14693.1"/>
    </source>
</evidence>
<accession>A0A8S5Q7I7</accession>
<dbReference type="EMBL" id="BK015590">
    <property type="protein sequence ID" value="DAE14693.1"/>
    <property type="molecule type" value="Genomic_DNA"/>
</dbReference>
<protein>
    <submittedName>
        <fullName evidence="1">Uncharacterized protein</fullName>
    </submittedName>
</protein>
<reference evidence="1" key="1">
    <citation type="journal article" date="2021" name="Proc. Natl. Acad. Sci. U.S.A.">
        <title>A Catalog of Tens of Thousands of Viruses from Human Metagenomes Reveals Hidden Associations with Chronic Diseases.</title>
        <authorList>
            <person name="Tisza M.J."/>
            <person name="Buck C.B."/>
        </authorList>
    </citation>
    <scope>NUCLEOTIDE SEQUENCE</scope>
    <source>
        <strain evidence="1">CtAca11</strain>
    </source>
</reference>
<name>A0A8S5Q7I7_9CAUD</name>
<proteinExistence type="predicted"/>
<sequence>MGWSQKIQKISRISHSSQFMTWETGIILVVGFVRQTTEKEESYETLLRSIQPSWDYL</sequence>
<organism evidence="1">
    <name type="scientific">Myoviridae sp. ctAca11</name>
    <dbReference type="NCBI Taxonomy" id="2825043"/>
    <lineage>
        <taxon>Viruses</taxon>
        <taxon>Duplodnaviria</taxon>
        <taxon>Heunggongvirae</taxon>
        <taxon>Uroviricota</taxon>
        <taxon>Caudoviricetes</taxon>
    </lineage>
</organism>